<dbReference type="Proteomes" id="UP000223606">
    <property type="component" value="Chromosome 1"/>
</dbReference>
<evidence type="ECO:0000256" key="4">
    <source>
        <dbReference type="PROSITE-ProRule" id="PRU00169"/>
    </source>
</evidence>
<proteinExistence type="predicted"/>
<feature type="domain" description="Response regulatory" evidence="6">
    <location>
        <begin position="16"/>
        <end position="130"/>
    </location>
</feature>
<sequence>MTQEENGGTSHGVGGRVLIVDDDEAIRDSLTFLFSSRGLVAESFASGEAFLDRAKDDAPVCIVMDIRMTGIGGIECFDRFQQDGGTDPVIFLTGHADVPLAVEALKKGAFDFVEKPFNDNALVESVIAGLNEAQTRYMRTADRDALATRLKSLTPRERQVLDHLLEGRFNKQIADGLGISMRTVEVHRSRVFEKMGVRNAVELSRLLVDGSL</sequence>
<keyword evidence="3" id="KW-0804">Transcription</keyword>
<dbReference type="InterPro" id="IPR011006">
    <property type="entry name" value="CheY-like_superfamily"/>
</dbReference>
<dbReference type="RefSeq" id="WP_099558000.1">
    <property type="nucleotide sequence ID" value="NZ_LT960614.1"/>
</dbReference>
<gene>
    <name evidence="7" type="primary">fixJ_2</name>
    <name evidence="7" type="ORF">HDIA_4259</name>
</gene>
<dbReference type="PROSITE" id="PS50043">
    <property type="entry name" value="HTH_LUXR_2"/>
    <property type="match status" value="1"/>
</dbReference>
<dbReference type="PANTHER" id="PTHR44688:SF16">
    <property type="entry name" value="DNA-BINDING TRANSCRIPTIONAL ACTIVATOR DEVR_DOSR"/>
    <property type="match status" value="1"/>
</dbReference>
<dbReference type="SUPFAM" id="SSF52172">
    <property type="entry name" value="CheY-like"/>
    <property type="match status" value="1"/>
</dbReference>
<dbReference type="InterPro" id="IPR001789">
    <property type="entry name" value="Sig_transdc_resp-reg_receiver"/>
</dbReference>
<dbReference type="PANTHER" id="PTHR44688">
    <property type="entry name" value="DNA-BINDING TRANSCRIPTIONAL ACTIVATOR DEVR_DOSR"/>
    <property type="match status" value="1"/>
</dbReference>
<keyword evidence="8" id="KW-1185">Reference proteome</keyword>
<dbReference type="InterPro" id="IPR016032">
    <property type="entry name" value="Sig_transdc_resp-reg_C-effctor"/>
</dbReference>
<dbReference type="Pfam" id="PF00072">
    <property type="entry name" value="Response_reg"/>
    <property type="match status" value="1"/>
</dbReference>
<evidence type="ECO:0000256" key="3">
    <source>
        <dbReference type="ARBA" id="ARBA00023163"/>
    </source>
</evidence>
<feature type="modified residue" description="4-aspartylphosphate" evidence="4">
    <location>
        <position position="65"/>
    </location>
</feature>
<dbReference type="GO" id="GO:0003677">
    <property type="term" value="F:DNA binding"/>
    <property type="evidence" value="ECO:0007669"/>
    <property type="project" value="UniProtKB-KW"/>
</dbReference>
<dbReference type="SMART" id="SM00421">
    <property type="entry name" value="HTH_LUXR"/>
    <property type="match status" value="1"/>
</dbReference>
<dbReference type="InterPro" id="IPR000792">
    <property type="entry name" value="Tscrpt_reg_LuxR_C"/>
</dbReference>
<dbReference type="Gene3D" id="3.40.50.2300">
    <property type="match status" value="1"/>
</dbReference>
<evidence type="ECO:0000313" key="7">
    <source>
        <dbReference type="EMBL" id="SON57800.1"/>
    </source>
</evidence>
<dbReference type="Pfam" id="PF00196">
    <property type="entry name" value="GerE"/>
    <property type="match status" value="1"/>
</dbReference>
<evidence type="ECO:0000259" key="6">
    <source>
        <dbReference type="PROSITE" id="PS50110"/>
    </source>
</evidence>
<dbReference type="CDD" id="cd06170">
    <property type="entry name" value="LuxR_C_like"/>
    <property type="match status" value="1"/>
</dbReference>
<keyword evidence="2" id="KW-0238">DNA-binding</keyword>
<dbReference type="InterPro" id="IPR036388">
    <property type="entry name" value="WH-like_DNA-bd_sf"/>
</dbReference>
<protein>
    <submittedName>
        <fullName evidence="7">Transcriptional regulatory protein FixJ</fullName>
    </submittedName>
</protein>
<keyword evidence="4" id="KW-0597">Phosphoprotein</keyword>
<dbReference type="GO" id="GO:0000160">
    <property type="term" value="P:phosphorelay signal transduction system"/>
    <property type="evidence" value="ECO:0007669"/>
    <property type="project" value="InterPro"/>
</dbReference>
<dbReference type="OrthoDB" id="9782655at2"/>
<evidence type="ECO:0000256" key="2">
    <source>
        <dbReference type="ARBA" id="ARBA00023125"/>
    </source>
</evidence>
<dbReference type="EMBL" id="LT960614">
    <property type="protein sequence ID" value="SON57800.1"/>
    <property type="molecule type" value="Genomic_DNA"/>
</dbReference>
<dbReference type="KEGG" id="hdi:HDIA_4259"/>
<dbReference type="PROSITE" id="PS00622">
    <property type="entry name" value="HTH_LUXR_1"/>
    <property type="match status" value="1"/>
</dbReference>
<organism evidence="7 8">
    <name type="scientific">Hartmannibacter diazotrophicus</name>
    <dbReference type="NCBI Taxonomy" id="1482074"/>
    <lineage>
        <taxon>Bacteria</taxon>
        <taxon>Pseudomonadati</taxon>
        <taxon>Pseudomonadota</taxon>
        <taxon>Alphaproteobacteria</taxon>
        <taxon>Hyphomicrobiales</taxon>
        <taxon>Pleomorphomonadaceae</taxon>
        <taxon>Hartmannibacter</taxon>
    </lineage>
</organism>
<dbReference type="Gene3D" id="1.10.10.10">
    <property type="entry name" value="Winged helix-like DNA-binding domain superfamily/Winged helix DNA-binding domain"/>
    <property type="match status" value="1"/>
</dbReference>
<dbReference type="GO" id="GO:0006355">
    <property type="term" value="P:regulation of DNA-templated transcription"/>
    <property type="evidence" value="ECO:0007669"/>
    <property type="project" value="InterPro"/>
</dbReference>
<dbReference type="PROSITE" id="PS50110">
    <property type="entry name" value="RESPONSE_REGULATORY"/>
    <property type="match status" value="1"/>
</dbReference>
<name>A0A2C9DCA0_9HYPH</name>
<dbReference type="CDD" id="cd17537">
    <property type="entry name" value="REC_FixJ"/>
    <property type="match status" value="1"/>
</dbReference>
<dbReference type="SUPFAM" id="SSF46894">
    <property type="entry name" value="C-terminal effector domain of the bipartite response regulators"/>
    <property type="match status" value="1"/>
</dbReference>
<feature type="domain" description="HTH luxR-type" evidence="5">
    <location>
        <begin position="146"/>
        <end position="211"/>
    </location>
</feature>
<keyword evidence="1" id="KW-0805">Transcription regulation</keyword>
<dbReference type="AlphaFoldDB" id="A0A2C9DCA0"/>
<evidence type="ECO:0000313" key="8">
    <source>
        <dbReference type="Proteomes" id="UP000223606"/>
    </source>
</evidence>
<evidence type="ECO:0000256" key="1">
    <source>
        <dbReference type="ARBA" id="ARBA00023015"/>
    </source>
</evidence>
<reference evidence="8" key="1">
    <citation type="submission" date="2017-09" db="EMBL/GenBank/DDBJ databases">
        <title>Genome sequence of Nannocystis excedens DSM 71.</title>
        <authorList>
            <person name="Blom J."/>
        </authorList>
    </citation>
    <scope>NUCLEOTIDE SEQUENCE [LARGE SCALE GENOMIC DNA]</scope>
    <source>
        <strain evidence="8">type strain: E19</strain>
    </source>
</reference>
<evidence type="ECO:0000259" key="5">
    <source>
        <dbReference type="PROSITE" id="PS50043"/>
    </source>
</evidence>
<dbReference type="PRINTS" id="PR00038">
    <property type="entry name" value="HTHLUXR"/>
</dbReference>
<accession>A0A2C9DCA0</accession>
<dbReference type="SMART" id="SM00448">
    <property type="entry name" value="REC"/>
    <property type="match status" value="1"/>
</dbReference>